<organism evidence="1 2">
    <name type="scientific">Kipferlia bialata</name>
    <dbReference type="NCBI Taxonomy" id="797122"/>
    <lineage>
        <taxon>Eukaryota</taxon>
        <taxon>Metamonada</taxon>
        <taxon>Carpediemonas-like organisms</taxon>
        <taxon>Kipferlia</taxon>
    </lineage>
</organism>
<sequence>MDSSHLFVRAGDVAGEIDELLDRQVSLTRSAAQRVSGMDGTVTKALASIRRTMDSGNRLINDTERASVKKKKDLGEDASGVELFQDQFPKGQTGGY</sequence>
<keyword evidence="2" id="KW-1185">Reference proteome</keyword>
<protein>
    <recommendedName>
        <fullName evidence="3">t-SNARE coiled-coil homology domain-containing protein</fullName>
    </recommendedName>
</protein>
<evidence type="ECO:0008006" key="3">
    <source>
        <dbReference type="Google" id="ProtNLM"/>
    </source>
</evidence>
<proteinExistence type="predicted"/>
<evidence type="ECO:0000313" key="2">
    <source>
        <dbReference type="Proteomes" id="UP000265618"/>
    </source>
</evidence>
<evidence type="ECO:0000313" key="1">
    <source>
        <dbReference type="EMBL" id="GCA63792.1"/>
    </source>
</evidence>
<accession>A0A391P717</accession>
<name>A0A391P717_9EUKA</name>
<dbReference type="AlphaFoldDB" id="A0A391P717"/>
<feature type="non-terminal residue" evidence="1">
    <location>
        <position position="96"/>
    </location>
</feature>
<reference evidence="1 2" key="1">
    <citation type="journal article" date="2018" name="PLoS ONE">
        <title>The draft genome of Kipferlia bialata reveals reductive genome evolution in fornicate parasites.</title>
        <authorList>
            <person name="Tanifuji G."/>
            <person name="Takabayashi S."/>
            <person name="Kume K."/>
            <person name="Takagi M."/>
            <person name="Nakayama T."/>
            <person name="Kamikawa R."/>
            <person name="Inagaki Y."/>
            <person name="Hashimoto T."/>
        </authorList>
    </citation>
    <scope>NUCLEOTIDE SEQUENCE [LARGE SCALE GENOMIC DNA]</scope>
    <source>
        <strain evidence="1">NY0173</strain>
    </source>
</reference>
<dbReference type="Proteomes" id="UP000265618">
    <property type="component" value="Unassembled WGS sequence"/>
</dbReference>
<comment type="caution">
    <text evidence="1">The sequence shown here is derived from an EMBL/GenBank/DDBJ whole genome shotgun (WGS) entry which is preliminary data.</text>
</comment>
<dbReference type="EMBL" id="BDIP01005063">
    <property type="protein sequence ID" value="GCA63792.1"/>
    <property type="molecule type" value="Genomic_DNA"/>
</dbReference>
<gene>
    <name evidence="1" type="ORF">KIPB_011926</name>
</gene>